<sequence>MEETLKLRRTSELPPAKHPQWLGIGWIPKAEITVLVGPEGIGKSLLWVRVAAAVTTGRPLPEMRIPKRAPATVVVIVSEDGRGEVEERLKLAGADLENILWFGPEEDGTGAPTFARNQGGVPMQNLADGVRELEQAPALLVVDAWLDTVDGGIQVKDGQQARAALAPWKRFATNFGTAVMLLTHTNRIQGASTRDRMGATAVLRQKARMTLFADRPEEDFDNIYVGPDKANNTGISNAVKYTKNVVQVRPRTEEDQGTTAQLLYPSDVGQTIHAEIASWEEQQRQANKKPSKAEEVAEEIKRLMESRGINVMPVADLDRHLKAMGFGDTAIRNGKKIAGDSSLEDRAGGGWKFHADPSFVNSSISLTSNETNETNETELSLNAWCGNCGDAYHFEGSELCEKCETHK</sequence>
<evidence type="ECO:0000313" key="1">
    <source>
        <dbReference type="EMBL" id="SDS33012.1"/>
    </source>
</evidence>
<gene>
    <name evidence="1" type="ORF">SAMN04489752_1475</name>
</gene>
<dbReference type="InterPro" id="IPR027417">
    <property type="entry name" value="P-loop_NTPase"/>
</dbReference>
<dbReference type="AlphaFoldDB" id="A0A1H1RBC0"/>
<dbReference type="Proteomes" id="UP000199597">
    <property type="component" value="Chromosome I"/>
</dbReference>
<name>A0A1H1RBC0_9MICO</name>
<dbReference type="RefSeq" id="WP_157689022.1">
    <property type="nucleotide sequence ID" value="NZ_LT629766.1"/>
</dbReference>
<evidence type="ECO:0000313" key="2">
    <source>
        <dbReference type="Proteomes" id="UP000199597"/>
    </source>
</evidence>
<dbReference type="STRING" id="1136497.SAMN04489752_1475"/>
<dbReference type="Gene3D" id="3.40.50.300">
    <property type="entry name" value="P-loop containing nucleotide triphosphate hydrolases"/>
    <property type="match status" value="1"/>
</dbReference>
<organism evidence="1 2">
    <name type="scientific">Brevibacterium siliguriense</name>
    <dbReference type="NCBI Taxonomy" id="1136497"/>
    <lineage>
        <taxon>Bacteria</taxon>
        <taxon>Bacillati</taxon>
        <taxon>Actinomycetota</taxon>
        <taxon>Actinomycetes</taxon>
        <taxon>Micrococcales</taxon>
        <taxon>Brevibacteriaceae</taxon>
        <taxon>Brevibacterium</taxon>
    </lineage>
</organism>
<protein>
    <submittedName>
        <fullName evidence="1">AAA domain-containing protein</fullName>
    </submittedName>
</protein>
<dbReference type="SUPFAM" id="SSF52540">
    <property type="entry name" value="P-loop containing nucleoside triphosphate hydrolases"/>
    <property type="match status" value="1"/>
</dbReference>
<proteinExistence type="predicted"/>
<accession>A0A1H1RBC0</accession>
<dbReference type="OrthoDB" id="4926055at2"/>
<keyword evidence="2" id="KW-1185">Reference proteome</keyword>
<reference evidence="2" key="1">
    <citation type="submission" date="2016-10" db="EMBL/GenBank/DDBJ databases">
        <authorList>
            <person name="Varghese N."/>
            <person name="Submissions S."/>
        </authorList>
    </citation>
    <scope>NUCLEOTIDE SEQUENCE [LARGE SCALE GENOMIC DNA]</scope>
    <source>
        <strain evidence="2">DSM 23676</strain>
    </source>
</reference>
<dbReference type="Pfam" id="PF13481">
    <property type="entry name" value="AAA_25"/>
    <property type="match status" value="1"/>
</dbReference>
<dbReference type="EMBL" id="LT629766">
    <property type="protein sequence ID" value="SDS33012.1"/>
    <property type="molecule type" value="Genomic_DNA"/>
</dbReference>